<evidence type="ECO:0000256" key="2">
    <source>
        <dbReference type="ARBA" id="ARBA00010401"/>
    </source>
</evidence>
<dbReference type="FunFam" id="3.90.550.10:FF:000075">
    <property type="entry name" value="Probable UDP-N-acetylglucosamine pyrophosphorylase"/>
    <property type="match status" value="1"/>
</dbReference>
<dbReference type="PANTHER" id="PTHR11952">
    <property type="entry name" value="UDP- GLUCOSE PYROPHOSPHORYLASE"/>
    <property type="match status" value="1"/>
</dbReference>
<feature type="signal peptide" evidence="7">
    <location>
        <begin position="1"/>
        <end position="22"/>
    </location>
</feature>
<evidence type="ECO:0000256" key="4">
    <source>
        <dbReference type="ARBA" id="ARBA00022679"/>
    </source>
</evidence>
<dbReference type="InterPro" id="IPR048958">
    <property type="entry name" value="Polysacc_lyase_14"/>
</dbReference>
<feature type="chain" id="PRO_5040215706" description="UDP-N-acetylglucosamine diphosphorylase" evidence="7">
    <location>
        <begin position="23"/>
        <end position="753"/>
    </location>
</feature>
<evidence type="ECO:0000256" key="1">
    <source>
        <dbReference type="ARBA" id="ARBA00005208"/>
    </source>
</evidence>
<comment type="catalytic activity">
    <reaction evidence="6">
        <text>N-acetyl-alpha-D-glucosamine 1-phosphate + UTP + H(+) = UDP-N-acetyl-alpha-D-glucosamine + diphosphate</text>
        <dbReference type="Rhea" id="RHEA:13509"/>
        <dbReference type="ChEBI" id="CHEBI:15378"/>
        <dbReference type="ChEBI" id="CHEBI:33019"/>
        <dbReference type="ChEBI" id="CHEBI:46398"/>
        <dbReference type="ChEBI" id="CHEBI:57705"/>
        <dbReference type="ChEBI" id="CHEBI:57776"/>
        <dbReference type="EC" id="2.7.7.23"/>
    </reaction>
</comment>
<dbReference type="InterPro" id="IPR002618">
    <property type="entry name" value="UDPGP_fam"/>
</dbReference>
<keyword evidence="7" id="KW-0732">Signal</keyword>
<evidence type="ECO:0000256" key="6">
    <source>
        <dbReference type="ARBA" id="ARBA00048493"/>
    </source>
</evidence>
<dbReference type="GO" id="GO:0006048">
    <property type="term" value="P:UDP-N-acetylglucosamine biosynthetic process"/>
    <property type="evidence" value="ECO:0007669"/>
    <property type="project" value="TreeGrafter"/>
</dbReference>
<dbReference type="Gene3D" id="3.90.550.10">
    <property type="entry name" value="Spore Coat Polysaccharide Biosynthesis Protein SpsA, Chain A"/>
    <property type="match status" value="1"/>
</dbReference>
<dbReference type="Proteomes" id="UP001151699">
    <property type="component" value="Chromosome X"/>
</dbReference>
<evidence type="ECO:0000256" key="7">
    <source>
        <dbReference type="SAM" id="SignalP"/>
    </source>
</evidence>
<dbReference type="SUPFAM" id="SSF53448">
    <property type="entry name" value="Nucleotide-diphospho-sugar transferases"/>
    <property type="match status" value="1"/>
</dbReference>
<name>A0A9Q0MY34_9DIPT</name>
<dbReference type="InterPro" id="IPR029044">
    <property type="entry name" value="Nucleotide-diphossugar_trans"/>
</dbReference>
<dbReference type="Pfam" id="PF01704">
    <property type="entry name" value="UDPGP"/>
    <property type="match status" value="1"/>
</dbReference>
<dbReference type="OrthoDB" id="532420at2759"/>
<dbReference type="InterPro" id="IPR039741">
    <property type="entry name" value="UDP-sugar_pyrophosphorylase"/>
</dbReference>
<sequence>MKIVLVFLGIFLAICNLTVCDGQELIEIFRTDYTQGTLSAAFGGVQVSYGNENVFLWENGTGIDVIYPEGSYTPSVQPVGGFGVWTQHKVNRTAVLKYSVYFPDGFNFVKGGKLPGLYGGKTGCTGGDPAVDCFSTRLMWRADGQGELYLYVNRDAQDAAICENSQNICDPDWGWSLNRGAFTFQTNSWNEIEQKLTLNNPGVRDGVISIKVNGVEMIRYDNIVLRVTEYPNITIDGLDVETFFGGNTPDWASPTRQVSHFTDFILLSEIMTAFEQIRERLEKYGQVHLLKYWNEINEEQRRQLKSDIEELDLVELDGFFERATASLADDGEKLDNRLQPIPDSQFLSISRTSKSELRVFEEEGFKQIALGRVGVLLMAGGQGTRLGSKNPKGMFNVDLPSQKSLFRIQAERILSLQRLAYEHTGTDGKITWYIMTSEATMEPTLMYFEENNYFGLRKKDVYMFEQGSLPCFGYDGKILLDEKWSVAKAPDGNGGIYRALRDQGVLADMTKRGLLYLHAHSVDNILIKVADPIFIGYCVIQNADCAAKVVEKSQPNEAVGVICIVDGKYQVVEYSEISAKTAEMRNSDGRLTFNAGNICNHFFSTSFLQKIAEKYEKELKLHVAKKKIPFVDNSGTRITPDKPNGIKIEKFVFDVFEFAEKFVAVEVPRSEEFSPLKNADSVGKECATTARNDVFKLHKKFIEDAGGIVHGDECEISPLLSYFGEGLAHICKGKSFTSPVYLKSSLDPLNGHL</sequence>
<keyword evidence="4" id="KW-0808">Transferase</keyword>
<evidence type="ECO:0000259" key="8">
    <source>
        <dbReference type="Pfam" id="PF21294"/>
    </source>
</evidence>
<keyword evidence="5" id="KW-0548">Nucleotidyltransferase</keyword>
<evidence type="ECO:0000313" key="10">
    <source>
        <dbReference type="Proteomes" id="UP001151699"/>
    </source>
</evidence>
<proteinExistence type="inferred from homology"/>
<evidence type="ECO:0000256" key="5">
    <source>
        <dbReference type="ARBA" id="ARBA00022695"/>
    </source>
</evidence>
<comment type="similarity">
    <text evidence="2">Belongs to the UDPGP type 1 family.</text>
</comment>
<comment type="caution">
    <text evidence="9">The sequence shown here is derived from an EMBL/GenBank/DDBJ whole genome shotgun (WGS) entry which is preliminary data.</text>
</comment>
<gene>
    <name evidence="9" type="primary">Uap1</name>
    <name evidence="9" type="ORF">Bhyg_12764</name>
</gene>
<dbReference type="EC" id="2.7.7.23" evidence="3"/>
<feature type="domain" description="Polysaccharide lyase 14" evidence="8">
    <location>
        <begin position="61"/>
        <end position="264"/>
    </location>
</feature>
<dbReference type="AlphaFoldDB" id="A0A9Q0MY34"/>
<organism evidence="9 10">
    <name type="scientific">Pseudolycoriella hygida</name>
    <dbReference type="NCBI Taxonomy" id="35572"/>
    <lineage>
        <taxon>Eukaryota</taxon>
        <taxon>Metazoa</taxon>
        <taxon>Ecdysozoa</taxon>
        <taxon>Arthropoda</taxon>
        <taxon>Hexapoda</taxon>
        <taxon>Insecta</taxon>
        <taxon>Pterygota</taxon>
        <taxon>Neoptera</taxon>
        <taxon>Endopterygota</taxon>
        <taxon>Diptera</taxon>
        <taxon>Nematocera</taxon>
        <taxon>Sciaroidea</taxon>
        <taxon>Sciaridae</taxon>
        <taxon>Pseudolycoriella</taxon>
    </lineage>
</organism>
<comment type="pathway">
    <text evidence="1">Nucleotide-sugar biosynthesis; UDP-N-acetyl-alpha-D-glucosamine biosynthesis; UDP-N-acetyl-alpha-D-glucosamine from N-acetyl-alpha-D-glucosamine 1-phosphate: step 1/1.</text>
</comment>
<dbReference type="Gene3D" id="2.60.120.200">
    <property type="match status" value="1"/>
</dbReference>
<evidence type="ECO:0000313" key="9">
    <source>
        <dbReference type="EMBL" id="KAJ6640015.1"/>
    </source>
</evidence>
<protein>
    <recommendedName>
        <fullName evidence="3">UDP-N-acetylglucosamine diphosphorylase</fullName>
        <ecNumber evidence="3">2.7.7.23</ecNumber>
    </recommendedName>
</protein>
<dbReference type="GO" id="GO:0003977">
    <property type="term" value="F:UDP-N-acetylglucosamine diphosphorylase activity"/>
    <property type="evidence" value="ECO:0007669"/>
    <property type="project" value="UniProtKB-EC"/>
</dbReference>
<reference evidence="9" key="1">
    <citation type="submission" date="2022-07" db="EMBL/GenBank/DDBJ databases">
        <authorList>
            <person name="Trinca V."/>
            <person name="Uliana J.V.C."/>
            <person name="Torres T.T."/>
            <person name="Ward R.J."/>
            <person name="Monesi N."/>
        </authorList>
    </citation>
    <scope>NUCLEOTIDE SEQUENCE</scope>
    <source>
        <strain evidence="9">HSMRA1968</strain>
        <tissue evidence="9">Whole embryos</tissue>
    </source>
</reference>
<evidence type="ECO:0000256" key="3">
    <source>
        <dbReference type="ARBA" id="ARBA00012457"/>
    </source>
</evidence>
<dbReference type="PANTHER" id="PTHR11952:SF2">
    <property type="entry name" value="LD24639P"/>
    <property type="match status" value="1"/>
</dbReference>
<dbReference type="CDD" id="cd04193">
    <property type="entry name" value="UDPGlcNAc_PPase"/>
    <property type="match status" value="1"/>
</dbReference>
<accession>A0A9Q0MY34</accession>
<dbReference type="Pfam" id="PF21294">
    <property type="entry name" value="Polysacc_lyase_14"/>
    <property type="match status" value="1"/>
</dbReference>
<dbReference type="EMBL" id="WJQU01000003">
    <property type="protein sequence ID" value="KAJ6640015.1"/>
    <property type="molecule type" value="Genomic_DNA"/>
</dbReference>
<keyword evidence="10" id="KW-1185">Reference proteome</keyword>